<name>A0ABW3MJ12_9PSEU</name>
<evidence type="ECO:0000313" key="2">
    <source>
        <dbReference type="Proteomes" id="UP001597045"/>
    </source>
</evidence>
<evidence type="ECO:0000313" key="1">
    <source>
        <dbReference type="EMBL" id="MFD1049589.1"/>
    </source>
</evidence>
<organism evidence="1 2">
    <name type="scientific">Kibdelosporangium lantanae</name>
    <dbReference type="NCBI Taxonomy" id="1497396"/>
    <lineage>
        <taxon>Bacteria</taxon>
        <taxon>Bacillati</taxon>
        <taxon>Actinomycetota</taxon>
        <taxon>Actinomycetes</taxon>
        <taxon>Pseudonocardiales</taxon>
        <taxon>Pseudonocardiaceae</taxon>
        <taxon>Kibdelosporangium</taxon>
    </lineage>
</organism>
<comment type="caution">
    <text evidence="1">The sequence shown here is derived from an EMBL/GenBank/DDBJ whole genome shotgun (WGS) entry which is preliminary data.</text>
</comment>
<proteinExistence type="predicted"/>
<reference evidence="2" key="1">
    <citation type="journal article" date="2019" name="Int. J. Syst. Evol. Microbiol.">
        <title>The Global Catalogue of Microorganisms (GCM) 10K type strain sequencing project: providing services to taxonomists for standard genome sequencing and annotation.</title>
        <authorList>
            <consortium name="The Broad Institute Genomics Platform"/>
            <consortium name="The Broad Institute Genome Sequencing Center for Infectious Disease"/>
            <person name="Wu L."/>
            <person name="Ma J."/>
        </authorList>
    </citation>
    <scope>NUCLEOTIDE SEQUENCE [LARGE SCALE GENOMIC DNA]</scope>
    <source>
        <strain evidence="2">JCM 31486</strain>
    </source>
</reference>
<sequence length="41" mass="4557">MSHHLGSHLPWSGHHLHLPWHFGDGPAVSRLRSFSHIGGPN</sequence>
<accession>A0ABW3MJ12</accession>
<keyword evidence="2" id="KW-1185">Reference proteome</keyword>
<dbReference type="EMBL" id="JBHTIS010002271">
    <property type="protein sequence ID" value="MFD1049589.1"/>
    <property type="molecule type" value="Genomic_DNA"/>
</dbReference>
<dbReference type="Proteomes" id="UP001597045">
    <property type="component" value="Unassembled WGS sequence"/>
</dbReference>
<protein>
    <submittedName>
        <fullName evidence="1">Uncharacterized protein</fullName>
    </submittedName>
</protein>
<gene>
    <name evidence="1" type="ORF">ACFQ1S_30690</name>
</gene>